<evidence type="ECO:0000313" key="2">
    <source>
        <dbReference type="EMBL" id="PJE28980.1"/>
    </source>
</evidence>
<dbReference type="EMBL" id="PGTD01000016">
    <property type="protein sequence ID" value="PJE28980.1"/>
    <property type="molecule type" value="Genomic_DNA"/>
</dbReference>
<sequence length="336" mass="36510">MGRGFAGTYALSWKQTEIDGQPGLGPEALRVGVPWRWRGEALRLDGPSELLQLARPGEAQELHRSAARMLRRMALSRPVAARPEPGEEDSPLLETGFVLTDGRHGYTATLVPQDGGRAPLLMFRDSLPEAGREHWVVRTALEPRRRLRPAPGGLGSGLVAGTRIATPSGPRLVEDLCIGDLVQTRDAGPQRLLGIEANRISGARLHMMPHLRPVHIHTGAFGLLRPEESLLVSPDHRMLIGAPAARALFNTDEVLVRARDLINGRSIVQDLAVTEVLYVQLRLRGHHVLIANGLPCESLLPAEALRPGLRPGLGDVPPARRLLSQPEAAILMRDAA</sequence>
<dbReference type="InterPro" id="IPR036844">
    <property type="entry name" value="Hint_dom_sf"/>
</dbReference>
<evidence type="ECO:0000259" key="1">
    <source>
        <dbReference type="Pfam" id="PF13403"/>
    </source>
</evidence>
<dbReference type="EMBL" id="OBEA01000002">
    <property type="protein sequence ID" value="SNY47392.1"/>
    <property type="molecule type" value="Genomic_DNA"/>
</dbReference>
<proteinExistence type="predicted"/>
<keyword evidence="5" id="KW-1185">Reference proteome</keyword>
<dbReference type="RefSeq" id="WP_097144930.1">
    <property type="nucleotide sequence ID" value="NZ_OBEA01000002.1"/>
</dbReference>
<dbReference type="InterPro" id="IPR028992">
    <property type="entry name" value="Hedgehog/Intein_dom"/>
</dbReference>
<evidence type="ECO:0000313" key="4">
    <source>
        <dbReference type="Proteomes" id="UP000231655"/>
    </source>
</evidence>
<gene>
    <name evidence="2" type="ORF">CVM39_11030</name>
    <name evidence="3" type="ORF">SAMN06297129_1161</name>
</gene>
<dbReference type="Proteomes" id="UP000231702">
    <property type="component" value="Unassembled WGS sequence"/>
</dbReference>
<name>A0A285IHF9_9RHOB</name>
<dbReference type="Proteomes" id="UP000231655">
    <property type="component" value="Unassembled WGS sequence"/>
</dbReference>
<reference evidence="3 4" key="1">
    <citation type="submission" date="2017-09" db="EMBL/GenBank/DDBJ databases">
        <authorList>
            <person name="Ehlers B."/>
            <person name="Leendertz F.H."/>
        </authorList>
    </citation>
    <scope>NUCLEOTIDE SEQUENCE [LARGE SCALE GENOMIC DNA]</scope>
    <source>
        <strain evidence="3 4">CGMCC 1.12662</strain>
    </source>
</reference>
<protein>
    <submittedName>
        <fullName evidence="2">Hemolysin-type calcium-binding protein</fullName>
    </submittedName>
    <submittedName>
        <fullName evidence="3">Hint domain-containing protein</fullName>
    </submittedName>
</protein>
<accession>A0A285IHF9</accession>
<organism evidence="3 4">
    <name type="scientific">Pseudooceanicola antarcticus</name>
    <dbReference type="NCBI Taxonomy" id="1247613"/>
    <lineage>
        <taxon>Bacteria</taxon>
        <taxon>Pseudomonadati</taxon>
        <taxon>Pseudomonadota</taxon>
        <taxon>Alphaproteobacteria</taxon>
        <taxon>Rhodobacterales</taxon>
        <taxon>Paracoccaceae</taxon>
        <taxon>Pseudooceanicola</taxon>
    </lineage>
</organism>
<feature type="domain" description="Hedgehog/Intein (Hint)" evidence="1">
    <location>
        <begin position="158"/>
        <end position="302"/>
    </location>
</feature>
<dbReference type="SUPFAM" id="SSF51294">
    <property type="entry name" value="Hedgehog/intein (Hint) domain"/>
    <property type="match status" value="1"/>
</dbReference>
<dbReference type="OrthoDB" id="6305173at2"/>
<reference evidence="2 5" key="2">
    <citation type="journal article" date="2018" name="Int. J. Syst. Evol. Microbiol.">
        <title>Pseudooceanicola lipolyticus sp. nov., a marine alphaproteobacterium, reclassification of Oceanicola flagellatus as Pseudooceanicola flagellatus comb. nov. and emended description of the genus Pseudooceanicola.</title>
        <authorList>
            <person name="Huang M.-M."/>
            <person name="Guo L.-L."/>
            <person name="Wu Y.-H."/>
            <person name="Lai Q.-L."/>
            <person name="Shao Z.-Z."/>
            <person name="Wang C.-S."/>
            <person name="Wu M."/>
            <person name="Xu X.-W."/>
        </authorList>
    </citation>
    <scope>NUCLEOTIDE SEQUENCE [LARGE SCALE GENOMIC DNA]</scope>
    <source>
        <strain evidence="2 5">Ar-45</strain>
    </source>
</reference>
<evidence type="ECO:0000313" key="3">
    <source>
        <dbReference type="EMBL" id="SNY47392.1"/>
    </source>
</evidence>
<evidence type="ECO:0000313" key="5">
    <source>
        <dbReference type="Proteomes" id="UP000231702"/>
    </source>
</evidence>
<dbReference type="Pfam" id="PF13403">
    <property type="entry name" value="Hint_2"/>
    <property type="match status" value="1"/>
</dbReference>
<dbReference type="AlphaFoldDB" id="A0A285IHF9"/>